<dbReference type="InterPro" id="IPR016205">
    <property type="entry name" value="Glycerol_DH"/>
</dbReference>
<evidence type="ECO:0000256" key="7">
    <source>
        <dbReference type="ARBA" id="ARBA00040132"/>
    </source>
</evidence>
<protein>
    <recommendedName>
        <fullName evidence="7">Glycerol dehydrogenase</fullName>
        <ecNumber evidence="6">1.1.1.6</ecNumber>
    </recommendedName>
</protein>
<comment type="similarity">
    <text evidence="1">Belongs to the iron-containing alcohol dehydrogenase family.</text>
</comment>
<feature type="binding site" evidence="11">
    <location>
        <position position="128"/>
    </location>
    <ligand>
        <name>NAD(+)</name>
        <dbReference type="ChEBI" id="CHEBI:57540"/>
    </ligand>
</feature>
<feature type="binding site" evidence="11">
    <location>
        <position position="132"/>
    </location>
    <ligand>
        <name>NAD(+)</name>
        <dbReference type="ChEBI" id="CHEBI:57540"/>
    </ligand>
</feature>
<feature type="binding site" evidence="10">
    <location>
        <position position="122"/>
    </location>
    <ligand>
        <name>glycerol</name>
        <dbReference type="ChEBI" id="CHEBI:17754"/>
    </ligand>
</feature>
<dbReference type="PANTHER" id="PTHR43616:SF5">
    <property type="entry name" value="GLYCEROL DEHYDROGENASE 1"/>
    <property type="match status" value="1"/>
</dbReference>
<comment type="catalytic activity">
    <reaction evidence="8">
        <text>glycerol + NAD(+) = dihydroxyacetone + NADH + H(+)</text>
        <dbReference type="Rhea" id="RHEA:13769"/>
        <dbReference type="ChEBI" id="CHEBI:15378"/>
        <dbReference type="ChEBI" id="CHEBI:16016"/>
        <dbReference type="ChEBI" id="CHEBI:17754"/>
        <dbReference type="ChEBI" id="CHEBI:57540"/>
        <dbReference type="ChEBI" id="CHEBI:57945"/>
        <dbReference type="EC" id="1.1.1.6"/>
    </reaction>
</comment>
<feature type="domain" description="Alcohol dehydrogenase iron-type/glycerol dehydrogenase GldA" evidence="12">
    <location>
        <begin position="8"/>
        <end position="154"/>
    </location>
</feature>
<feature type="binding site" evidence="11">
    <location>
        <begin position="117"/>
        <end position="120"/>
    </location>
    <ligand>
        <name>NAD(+)</name>
        <dbReference type="ChEBI" id="CHEBI:57540"/>
    </ligand>
</feature>
<dbReference type="Pfam" id="PF00465">
    <property type="entry name" value="Fe-ADH"/>
    <property type="match status" value="1"/>
</dbReference>
<organism evidence="13 14">
    <name type="scientific">Acinetobacter ursingii</name>
    <dbReference type="NCBI Taxonomy" id="108980"/>
    <lineage>
        <taxon>Bacteria</taxon>
        <taxon>Pseudomonadati</taxon>
        <taxon>Pseudomonadota</taxon>
        <taxon>Gammaproteobacteria</taxon>
        <taxon>Moraxellales</taxon>
        <taxon>Moraxellaceae</taxon>
        <taxon>Acinetobacter</taxon>
    </lineage>
</organism>
<dbReference type="PIRSF" id="PIRSF000112">
    <property type="entry name" value="Glycerol_dehydrogenase"/>
    <property type="match status" value="1"/>
</dbReference>
<dbReference type="PANTHER" id="PTHR43616">
    <property type="entry name" value="GLYCEROL DEHYDROGENASE"/>
    <property type="match status" value="1"/>
</dbReference>
<feature type="binding site" evidence="11">
    <location>
        <begin position="95"/>
        <end position="99"/>
    </location>
    <ligand>
        <name>NAD(+)</name>
        <dbReference type="ChEBI" id="CHEBI:57540"/>
    </ligand>
</feature>
<dbReference type="CDD" id="cd08170">
    <property type="entry name" value="GlyDH"/>
    <property type="match status" value="1"/>
</dbReference>
<feature type="binding site" evidence="9">
    <location>
        <position position="255"/>
    </location>
    <ligand>
        <name>glycerol</name>
        <dbReference type="ChEBI" id="CHEBI:17754"/>
    </ligand>
</feature>
<dbReference type="SUPFAM" id="SSF56796">
    <property type="entry name" value="Dehydroquinate synthase-like"/>
    <property type="match status" value="1"/>
</dbReference>
<evidence type="ECO:0000256" key="8">
    <source>
        <dbReference type="ARBA" id="ARBA00049006"/>
    </source>
</evidence>
<evidence type="ECO:0000313" key="13">
    <source>
        <dbReference type="EMBL" id="QQT84980.1"/>
    </source>
</evidence>
<evidence type="ECO:0000256" key="1">
    <source>
        <dbReference type="ARBA" id="ARBA00007358"/>
    </source>
</evidence>
<dbReference type="Gene3D" id="3.40.50.1970">
    <property type="match status" value="1"/>
</dbReference>
<evidence type="ECO:0000313" key="14">
    <source>
        <dbReference type="Proteomes" id="UP000595320"/>
    </source>
</evidence>
<name>A0A7T9UFR6_9GAMM</name>
<reference evidence="13 14" key="1">
    <citation type="submission" date="2021-01" db="EMBL/GenBank/DDBJ databases">
        <title>FDA dAtabase for Regulatory Grade micrObial Sequences (FDA-ARGOS): Supporting development and validation of Infectious Disease Dx tests.</title>
        <authorList>
            <person name="Sproer C."/>
            <person name="Gronow S."/>
            <person name="Severitt S."/>
            <person name="Schroder I."/>
            <person name="Tallon L."/>
            <person name="Sadzewicz L."/>
            <person name="Zhao X."/>
            <person name="Boylan J."/>
            <person name="Ott S."/>
            <person name="Bowen H."/>
            <person name="Vavikolanu K."/>
            <person name="Mehta A."/>
            <person name="Aluvathingal J."/>
            <person name="Nadendla S."/>
            <person name="Lowell S."/>
            <person name="Myers T."/>
            <person name="Yan Y."/>
            <person name="Sichtig H."/>
        </authorList>
    </citation>
    <scope>NUCLEOTIDE SEQUENCE [LARGE SCALE GENOMIC DNA]</scope>
    <source>
        <strain evidence="13 14">FDAARGOS_1096</strain>
        <plasmid evidence="13 14">unnamed1</plasmid>
    </source>
</reference>
<proteinExistence type="inferred from homology"/>
<dbReference type="Gene3D" id="1.20.1090.10">
    <property type="entry name" value="Dehydroquinate synthase-like - alpha domain"/>
    <property type="match status" value="1"/>
</dbReference>
<comment type="cofactor">
    <cofactor evidence="9">
        <name>Zn(2+)</name>
        <dbReference type="ChEBI" id="CHEBI:29105"/>
    </cofactor>
    <text evidence="9">Binds 1 zinc ion per subunit.</text>
</comment>
<sequence length="360" mass="39604">MLKIMGFPGEYIQGAHALRKIGDIAIRYQFKKIGIIYDQAIEGPILSKATDSLNKANIDFISYKFPGECTYETIEHLSHTMEKHSIDSIIALGGGKAMDTTKGISKKLNIPIIICPTVASSDAPTSRLIIVYDDYHKVQAVEKTKRNPDIVLVDLNTIVQAPARFFAAGIGDAISKMFEVNQCKNANGLNSFSTPPLETALLLANNTYSNLISWGKMAYEDVKQHNITSSVEKVVESTVLLSGIGFESGGLSLAHALIRGLTAIPELATNLHGELVAFGTVVQAVLENREHIFINELISFLKSIDLPTAIAELGYHQEISDSMLETIIMHTLQNDYSKNFEPPLSKESLKQAIIKTNHYR</sequence>
<dbReference type="PROSITE" id="PS00913">
    <property type="entry name" value="ADH_IRON_1"/>
    <property type="match status" value="1"/>
</dbReference>
<keyword evidence="13" id="KW-0614">Plasmid</keyword>
<geneLocation type="plasmid" evidence="13 14">
    <name>unnamed1</name>
</geneLocation>
<keyword evidence="4 11" id="KW-0520">NAD</keyword>
<dbReference type="InterPro" id="IPR018211">
    <property type="entry name" value="ADH_Fe_CS"/>
</dbReference>
<dbReference type="AlphaFoldDB" id="A0A7T9UFR6"/>
<feature type="binding site" evidence="9">
    <location>
        <position position="172"/>
    </location>
    <ligand>
        <name>glycerol</name>
        <dbReference type="ChEBI" id="CHEBI:17754"/>
    </ligand>
</feature>
<evidence type="ECO:0000256" key="10">
    <source>
        <dbReference type="PIRSR" id="PIRSR000112-2"/>
    </source>
</evidence>
<gene>
    <name evidence="13" type="ORF">I6I53_00280</name>
</gene>
<evidence type="ECO:0000256" key="2">
    <source>
        <dbReference type="ARBA" id="ARBA00022723"/>
    </source>
</evidence>
<dbReference type="RefSeq" id="WP_004942638.1">
    <property type="nucleotide sequence ID" value="NZ_CP068175.1"/>
</dbReference>
<dbReference type="GO" id="GO:0046872">
    <property type="term" value="F:metal ion binding"/>
    <property type="evidence" value="ECO:0007669"/>
    <property type="project" value="UniProtKB-KW"/>
</dbReference>
<dbReference type="Proteomes" id="UP000595320">
    <property type="component" value="Plasmid unnamed1"/>
</dbReference>
<dbReference type="EMBL" id="CP068175">
    <property type="protein sequence ID" value="QQT84980.1"/>
    <property type="molecule type" value="Genomic_DNA"/>
</dbReference>
<dbReference type="NCBIfam" id="NF006941">
    <property type="entry name" value="PRK09423.1"/>
    <property type="match status" value="1"/>
</dbReference>
<evidence type="ECO:0000256" key="3">
    <source>
        <dbReference type="ARBA" id="ARBA00023002"/>
    </source>
</evidence>
<evidence type="ECO:0000256" key="4">
    <source>
        <dbReference type="ARBA" id="ARBA00023027"/>
    </source>
</evidence>
<accession>A0A7T9UFR6</accession>
<evidence type="ECO:0000259" key="12">
    <source>
        <dbReference type="Pfam" id="PF00465"/>
    </source>
</evidence>
<evidence type="ECO:0000256" key="9">
    <source>
        <dbReference type="PIRSR" id="PIRSR000112-1"/>
    </source>
</evidence>
<evidence type="ECO:0000256" key="5">
    <source>
        <dbReference type="ARBA" id="ARBA00037918"/>
    </source>
</evidence>
<comment type="pathway">
    <text evidence="5">Polyol metabolism; glycerol fermentation; glycerone phosphate from glycerol (oxidative route): step 1/2.</text>
</comment>
<dbReference type="GO" id="GO:0008888">
    <property type="term" value="F:glycerol dehydrogenase (NAD+) activity"/>
    <property type="evidence" value="ECO:0007669"/>
    <property type="project" value="UniProtKB-EC"/>
</dbReference>
<feature type="binding site" evidence="11">
    <location>
        <position position="126"/>
    </location>
    <ligand>
        <name>NAD(+)</name>
        <dbReference type="ChEBI" id="CHEBI:57540"/>
    </ligand>
</feature>
<keyword evidence="3" id="KW-0560">Oxidoreductase</keyword>
<dbReference type="EC" id="1.1.1.6" evidence="6"/>
<evidence type="ECO:0000256" key="11">
    <source>
        <dbReference type="PIRSR" id="PIRSR000112-3"/>
    </source>
</evidence>
<evidence type="ECO:0000256" key="6">
    <source>
        <dbReference type="ARBA" id="ARBA00039147"/>
    </source>
</evidence>
<dbReference type="GeneID" id="66213419"/>
<keyword evidence="2 9" id="KW-0479">Metal-binding</keyword>
<feature type="binding site" evidence="9">
    <location>
        <position position="272"/>
    </location>
    <ligand>
        <name>glycerol</name>
        <dbReference type="ChEBI" id="CHEBI:17754"/>
    </ligand>
</feature>
<dbReference type="InterPro" id="IPR001670">
    <property type="entry name" value="ADH_Fe/GldA"/>
</dbReference>
<keyword evidence="9" id="KW-0862">Zinc</keyword>